<evidence type="ECO:0000313" key="61">
    <source>
        <dbReference type="Proteomes" id="UP000389283"/>
    </source>
</evidence>
<reference evidence="46 47" key="2">
    <citation type="journal article" date="2018" name="BMC Genomics">
        <title>Genes significantly associated with lineage II food isolates of Listeria monocytogenes.</title>
        <authorList>
            <person name="Pirone-Davies C."/>
            <person name="Chen Y."/>
            <person name="Pightling A."/>
            <person name="Ryan G."/>
            <person name="Wang Y."/>
            <person name="Yao K."/>
            <person name="Hoffmann M."/>
            <person name="Allard M.W."/>
        </authorList>
    </citation>
    <scope>NUCLEOTIDE SEQUENCE [LARGE SCALE GENOMIC DNA]</scope>
    <source>
        <strain evidence="46 47">PNUSAL000550</strain>
    </source>
</reference>
<evidence type="ECO:0000313" key="89">
    <source>
        <dbReference type="Proteomes" id="UP000852906"/>
    </source>
</evidence>
<reference evidence="25 75" key="7">
    <citation type="submission" date="2019-04" db="EMBL/GenBank/DDBJ databases">
        <authorList>
            <consortium name="GenomeTrakr: Next Generation Sequencing Network for Food Pathogen Tracability"/>
        </authorList>
    </citation>
    <scope>NUCLEOTIDE SEQUENCE [LARGE SCALE GENOMIC DNA]</scope>
    <source>
        <strain evidence="17 83">10B02965A-1</strain>
        <strain evidence="4 58">CFSAN008042</strain>
        <strain evidence="19 76">CFSAN063727</strain>
        <strain evidence="34 67">CFSAN102901</strain>
        <strain evidence="9 60">FDA00006494</strain>
        <strain evidence="2 57">FDA00007096</strain>
        <strain evidence="6 63">FDA00008584</strain>
        <strain evidence="15">FDA00011243</strain>
        <strain evidence="3 48">FDA00013332</strain>
        <strain evidence="8 52">FDA00013853</strain>
        <strain evidence="28 65">FDA00014336</strain>
        <strain evidence="30 61">FDA00014370</strain>
        <strain evidence="29 62">FDA00014392</strain>
        <strain evidence="36">FDA00015054</strain>
        <strain evidence="18 79">FDA1005580-S054-001</strain>
        <strain evidence="71">FDA1090798-S029-001</strain>
        <strain evidence="72">FDA956581-098-004</strain>
        <strain evidence="16 74">FDA960927-006-004</strain>
        <strain evidence="20 84">FLAG-38921</strain>
        <strain evidence="31 66">FLAG-51482A</strain>
        <strain evidence="14 50">FLAG-54356</strain>
        <strain evidence="7 59">FSIS31901579</strain>
        <strain evidence="25 75">LS1344</strain>
        <strain evidence="35 69">OSF101448</strain>
    </source>
</reference>
<evidence type="ECO:0000313" key="81">
    <source>
        <dbReference type="Proteomes" id="UP000546397"/>
    </source>
</evidence>
<dbReference type="Proteomes" id="UP000467347">
    <property type="component" value="Unassembled WGS sequence"/>
</dbReference>
<dbReference type="Proteomes" id="UP000339309">
    <property type="component" value="Unassembled WGS sequence"/>
</dbReference>
<evidence type="ECO:0000313" key="34">
    <source>
        <dbReference type="EMBL" id="EDN7715959.1"/>
    </source>
</evidence>
<protein>
    <submittedName>
        <fullName evidence="25 34">Heptaprenyl diphosphate synthase</fullName>
        <ecNumber evidence="46">2.5.1.30</ecNumber>
    </submittedName>
</protein>
<dbReference type="EMBL" id="AAAREG010000004">
    <property type="protein sequence ID" value="EAE2353971.1"/>
    <property type="molecule type" value="Genomic_DNA"/>
</dbReference>
<dbReference type="Proteomes" id="UP000410967">
    <property type="component" value="Unassembled WGS sequence"/>
</dbReference>
<evidence type="ECO:0000313" key="64">
    <source>
        <dbReference type="Proteomes" id="UP000410967"/>
    </source>
</evidence>
<evidence type="ECO:0000313" key="75">
    <source>
        <dbReference type="Proteomes" id="UP000527632"/>
    </source>
</evidence>
<evidence type="ECO:0000313" key="77">
    <source>
        <dbReference type="Proteomes" id="UP000530452"/>
    </source>
</evidence>
<evidence type="ECO:0000313" key="32">
    <source>
        <dbReference type="EMBL" id="ECY6543708.1"/>
    </source>
</evidence>
<dbReference type="Proteomes" id="UP000842809">
    <property type="component" value="Unassembled WGS sequence"/>
</dbReference>
<dbReference type="Proteomes" id="UP000533021">
    <property type="component" value="Unassembled WGS sequence"/>
</dbReference>
<dbReference type="EMBL" id="DAAJCS010000003">
    <property type="protein sequence ID" value="HAC0012369.1"/>
    <property type="molecule type" value="Genomic_DNA"/>
</dbReference>
<dbReference type="Proteomes" id="UP000489121">
    <property type="component" value="Unassembled WGS sequence"/>
</dbReference>
<evidence type="ECO:0000313" key="72">
    <source>
        <dbReference type="Proteomes" id="UP000481141"/>
    </source>
</evidence>
<reference evidence="64 82" key="6">
    <citation type="submission" date="2019-04" db="EMBL/GenBank/DDBJ databases">
        <authorList>
            <consortium name="GenomeTrakr network: Whole genome sequencing for foodborne pathogen traceback"/>
        </authorList>
    </citation>
    <scope>NUCLEOTIDE SEQUENCE [LARGE SCALE GENOMIC DNA]</scope>
    <source>
        <strain evidence="21 82">CFSAN004300</strain>
        <strain evidence="32 56">FLAG-55987</strain>
        <strain evidence="27 64">PHLUSALM00088</strain>
    </source>
</reference>
<evidence type="ECO:0000313" key="70">
    <source>
        <dbReference type="Proteomes" id="UP000478682"/>
    </source>
</evidence>
<dbReference type="EMBL" id="AAASLB010000005">
    <property type="protein sequence ID" value="EAE4942402.1"/>
    <property type="molecule type" value="Genomic_DNA"/>
</dbReference>
<dbReference type="EMBL" id="MJTJ01000018">
    <property type="protein sequence ID" value="OET49803.1"/>
    <property type="molecule type" value="Genomic_DNA"/>
</dbReference>
<evidence type="ECO:0000313" key="53">
    <source>
        <dbReference type="Proteomes" id="UP000350032"/>
    </source>
</evidence>
<evidence type="ECO:0000313" key="69">
    <source>
        <dbReference type="Proteomes" id="UP000467347"/>
    </source>
</evidence>
<evidence type="ECO:0000313" key="84">
    <source>
        <dbReference type="Proteomes" id="UP000566721"/>
    </source>
</evidence>
<evidence type="ECO:0000313" key="80">
    <source>
        <dbReference type="Proteomes" id="UP000544530"/>
    </source>
</evidence>
<evidence type="ECO:0000313" key="46">
    <source>
        <dbReference type="EMBL" id="RKA06600.1"/>
    </source>
</evidence>
<proteinExistence type="predicted"/>
<evidence type="ECO:0000313" key="88">
    <source>
        <dbReference type="Proteomes" id="UP000844415"/>
    </source>
</evidence>
<evidence type="ECO:0000313" key="1">
    <source>
        <dbReference type="EMBL" id="EAC4552669.1"/>
    </source>
</evidence>
<evidence type="ECO:0000313" key="57">
    <source>
        <dbReference type="Proteomes" id="UP000365297"/>
    </source>
</evidence>
<dbReference type="EMBL" id="AABCVX010000006">
    <property type="protein sequence ID" value="EAG6170193.1"/>
    <property type="molecule type" value="Genomic_DNA"/>
</dbReference>
<dbReference type="AlphaFoldDB" id="A0A0B8RE32"/>
<dbReference type="EMBL" id="DAAIHR010000003">
    <property type="protein sequence ID" value="HAB8397697.1"/>
    <property type="molecule type" value="Genomic_DNA"/>
</dbReference>
<evidence type="ECO:0000313" key="63">
    <source>
        <dbReference type="Proteomes" id="UP000403352"/>
    </source>
</evidence>
<evidence type="ECO:0000313" key="85">
    <source>
        <dbReference type="Proteomes" id="UP000840197"/>
    </source>
</evidence>
<evidence type="ECO:0000313" key="12">
    <source>
        <dbReference type="EMBL" id="EAG0865786.1"/>
    </source>
</evidence>
<dbReference type="EMBL" id="AAAQQZ010000002">
    <property type="protein sequence ID" value="EAE1338273.1"/>
    <property type="molecule type" value="Genomic_DNA"/>
</dbReference>
<dbReference type="Proteomes" id="UP000389283">
    <property type="component" value="Unassembled WGS sequence"/>
</dbReference>
<dbReference type="EMBL" id="AABDGJ010000007">
    <property type="protein sequence ID" value="EAG6991065.1"/>
    <property type="molecule type" value="Genomic_DNA"/>
</dbReference>
<keyword evidence="46" id="KW-0808">Transferase</keyword>
<dbReference type="EMBL" id="AABBAW010000006">
    <property type="protein sequence ID" value="EAG2515812.1"/>
    <property type="molecule type" value="Genomic_DNA"/>
</dbReference>
<evidence type="ECO:0000313" key="87">
    <source>
        <dbReference type="Proteomes" id="UP000843775"/>
    </source>
</evidence>
<dbReference type="Proteomes" id="UP000840197">
    <property type="component" value="Unassembled WGS sequence"/>
</dbReference>
<evidence type="ECO:0000313" key="28">
    <source>
        <dbReference type="EMBL" id="ECB9473239.1"/>
    </source>
</evidence>
<dbReference type="EMBL" id="DAAJFY010000005">
    <property type="protein sequence ID" value="HAC0275553.1"/>
    <property type="molecule type" value="Genomic_DNA"/>
</dbReference>
<reference evidence="43 68" key="4">
    <citation type="submission" date="2018-04" db="EMBL/GenBank/DDBJ databases">
        <title>Genome Analysis of a Prevalent Clone of Listeria monocytogenes Sequence Type 87 in China.</title>
        <authorList>
            <person name="Wang Y."/>
        </authorList>
    </citation>
    <scope>NUCLEOTIDE SEQUENCE [LARGE SCALE GENOMIC DNA]</scope>
    <source>
        <strain evidence="43 68">ICDC_LM1523</strain>
    </source>
</reference>
<dbReference type="Proteomes" id="UP000354255">
    <property type="component" value="Unassembled WGS sequence"/>
</dbReference>
<evidence type="ECO:0000313" key="10">
    <source>
        <dbReference type="EMBL" id="EAE2353971.1"/>
    </source>
</evidence>
<dbReference type="KEGG" id="lmv:Y193_05895"/>
<dbReference type="EMBL" id="AACJYH010000002">
    <property type="protein sequence ID" value="EAK8896611.1"/>
    <property type="molecule type" value="Genomic_DNA"/>
</dbReference>
<evidence type="ECO:0000313" key="47">
    <source>
        <dbReference type="Proteomes" id="UP000272537"/>
    </source>
</evidence>
<dbReference type="KEGG" id="lmok:CQ02_10015"/>
<dbReference type="Proteomes" id="UP000337746">
    <property type="component" value="Unassembled WGS sequence"/>
</dbReference>
<evidence type="ECO:0000313" key="22">
    <source>
        <dbReference type="EMBL" id="EAG9518550.1"/>
    </source>
</evidence>
<dbReference type="Proteomes" id="UP000427828">
    <property type="component" value="Unassembled WGS sequence"/>
</dbReference>
<dbReference type="EMBL" id="AABGHY010000005">
    <property type="protein sequence ID" value="EAH3294487.1"/>
    <property type="molecule type" value="Genomic_DNA"/>
</dbReference>
<dbReference type="InterPro" id="IPR009920">
    <property type="entry name" value="HEPPP_synth_su1"/>
</dbReference>
<dbReference type="Proteomes" id="UP000481141">
    <property type="component" value="Unassembled WGS sequence"/>
</dbReference>
<dbReference type="EMBL" id="AALEDS010000003">
    <property type="protein sequence ID" value="ECY6543708.1"/>
    <property type="molecule type" value="Genomic_DNA"/>
</dbReference>
<evidence type="ECO:0000313" key="86">
    <source>
        <dbReference type="Proteomes" id="UP000841146"/>
    </source>
</evidence>
<dbReference type="Pfam" id="PF07307">
    <property type="entry name" value="HEPPP_synt_1"/>
    <property type="match status" value="1"/>
</dbReference>
<dbReference type="EMBL" id="DAAJZA010000005">
    <property type="protein sequence ID" value="HAC1755155.1"/>
    <property type="molecule type" value="Genomic_DNA"/>
</dbReference>
<evidence type="ECO:0000313" key="41">
    <source>
        <dbReference type="EMBL" id="HAC1755155.1"/>
    </source>
</evidence>
<reference evidence="77 78" key="8">
    <citation type="submission" date="2019-04" db="EMBL/GenBank/DDBJ databases">
        <authorList>
            <person name="Ashton P.M."/>
            <person name="Dallman T."/>
            <person name="Nair S."/>
            <person name="De Pinna E."/>
            <person name="Peters T."/>
            <person name="Grant K."/>
        </authorList>
    </citation>
    <scope>NUCLEOTIDE SEQUENCE [LARGE SCALE GENOMIC DNA]</scope>
    <source>
        <strain evidence="23 78">282333</strain>
        <strain evidence="24 77">282352</strain>
        <strain evidence="22 81">289003</strain>
        <strain evidence="11">RL15000286</strain>
    </source>
</reference>
<dbReference type="Proteomes" id="UP000403352">
    <property type="component" value="Unassembled WGS sequence"/>
</dbReference>
<evidence type="ECO:0000313" key="67">
    <source>
        <dbReference type="Proteomes" id="UP000455569"/>
    </source>
</evidence>
<dbReference type="Proteomes" id="UP000478682">
    <property type="component" value="Unassembled WGS sequence"/>
</dbReference>
<evidence type="ECO:0000313" key="15">
    <source>
        <dbReference type="EMBL" id="EAG2244584.1"/>
    </source>
</evidence>
<dbReference type="RefSeq" id="WP_003726791.1">
    <property type="nucleotide sequence ID" value="NC_021824.1"/>
</dbReference>
<evidence type="ECO:0000313" key="49">
    <source>
        <dbReference type="Proteomes" id="UP000336166"/>
    </source>
</evidence>
<evidence type="ECO:0000313" key="50">
    <source>
        <dbReference type="Proteomes" id="UP000337746"/>
    </source>
</evidence>
<evidence type="ECO:0000313" key="14">
    <source>
        <dbReference type="EMBL" id="EAG2086928.1"/>
    </source>
</evidence>
<dbReference type="Proteomes" id="UP000548278">
    <property type="component" value="Unassembled WGS sequence"/>
</dbReference>
<evidence type="ECO:0000313" key="18">
    <source>
        <dbReference type="EMBL" id="EAG4331964.1"/>
    </source>
</evidence>
<dbReference type="EMBL" id="AAHZFN010000006">
    <property type="protein sequence ID" value="ECB9473239.1"/>
    <property type="molecule type" value="Genomic_DNA"/>
</dbReference>
<evidence type="ECO:0000313" key="27">
    <source>
        <dbReference type="EMBL" id="EAK9315792.1"/>
    </source>
</evidence>
<dbReference type="Proteomes" id="UP000336166">
    <property type="component" value="Unassembled WGS sequence"/>
</dbReference>
<dbReference type="EMBL" id="AABAWE010000003">
    <property type="protein sequence ID" value="EAG2086928.1"/>
    <property type="molecule type" value="Genomic_DNA"/>
</dbReference>
<evidence type="ECO:0000313" key="24">
    <source>
        <dbReference type="EMBL" id="EAH3294487.1"/>
    </source>
</evidence>
<evidence type="ECO:0000313" key="44">
    <source>
        <dbReference type="EMBL" id="NYA02004.1"/>
    </source>
</evidence>
<evidence type="ECO:0000313" key="71">
    <source>
        <dbReference type="Proteomes" id="UP000478704"/>
    </source>
</evidence>
<evidence type="ECO:0000313" key="62">
    <source>
        <dbReference type="Proteomes" id="UP000398321"/>
    </source>
</evidence>
<dbReference type="EMBL" id="AABATR010000004">
    <property type="protein sequence ID" value="EAG1893835.1"/>
    <property type="molecule type" value="Genomic_DNA"/>
</dbReference>
<evidence type="ECO:0000313" key="78">
    <source>
        <dbReference type="Proteomes" id="UP000533021"/>
    </source>
</evidence>
<dbReference type="EMBL" id="AABAGT010000001">
    <property type="protein sequence ID" value="EAG0865786.1"/>
    <property type="molecule type" value="Genomic_DNA"/>
</dbReference>
<accession>A0A0B8RE32</accession>
<dbReference type="Proteomes" id="UP000841146">
    <property type="component" value="Unassembled WGS sequence"/>
</dbReference>
<dbReference type="EMBL" id="AABFVG010000005">
    <property type="protein sequence ID" value="EAH2282288.1"/>
    <property type="molecule type" value="Genomic_DNA"/>
</dbReference>
<evidence type="ECO:0000313" key="66">
    <source>
        <dbReference type="Proteomes" id="UP000427828"/>
    </source>
</evidence>
<evidence type="ECO:0000313" key="56">
    <source>
        <dbReference type="Proteomes" id="UP000364988"/>
    </source>
</evidence>
<evidence type="ECO:0000313" key="83">
    <source>
        <dbReference type="Proteomes" id="UP000549379"/>
    </source>
</evidence>
<dbReference type="Proteomes" id="UP000379076">
    <property type="component" value="Unassembled WGS sequence"/>
</dbReference>
<dbReference type="Proteomes" id="UP000364988">
    <property type="component" value="Unassembled WGS sequence"/>
</dbReference>
<dbReference type="EMBL" id="DAAIJL010000002">
    <property type="protein sequence ID" value="HAB8556200.1"/>
    <property type="molecule type" value="Genomic_DNA"/>
</dbReference>
<dbReference type="GO" id="GO:0000010">
    <property type="term" value="F:heptaprenyl diphosphate synthase activity"/>
    <property type="evidence" value="ECO:0007669"/>
    <property type="project" value="UniProtKB-EC"/>
</dbReference>
<evidence type="ECO:0000313" key="11">
    <source>
        <dbReference type="EMBL" id="EAE4942402.1"/>
    </source>
</evidence>
<evidence type="ECO:0000313" key="38">
    <source>
        <dbReference type="EMBL" id="HAB8556200.1"/>
    </source>
</evidence>
<dbReference type="Proteomes" id="UP000566721">
    <property type="component" value="Unassembled WGS sequence"/>
</dbReference>
<sequence length="255" mass="29091">MTYQAREAGLKEVEQLVHEQAVYQYLQENNEGGQMDKDQMLFLHEAISGSDLTDASAYRVVSATLYMILAHDTHEKIDEPGDVVQLTRKEQELTVLAGDFYSALYYRTLAELEMIPLLRALQSGVQETNTAKTNIYQLHVATDEEYLSQLTLTNAAIFAKFAKYFMKDDTFIALGCQFFLLKRLQTELATYKEIGASRLKRAFDHGYFAKEAVSNFESWLVAIIHDVKSEVKRLKDKSEPLSNILGKRIIEVIND</sequence>
<dbReference type="EMBL" id="AAANYR010000002">
    <property type="protein sequence ID" value="EAD5785695.1"/>
    <property type="molecule type" value="Genomic_DNA"/>
</dbReference>
<evidence type="ECO:0000313" key="13">
    <source>
        <dbReference type="EMBL" id="EAG1893835.1"/>
    </source>
</evidence>
<evidence type="ECO:0000313" key="59">
    <source>
        <dbReference type="Proteomes" id="UP000376505"/>
    </source>
</evidence>
<evidence type="ECO:0000313" key="65">
    <source>
        <dbReference type="Proteomes" id="UP000423131"/>
    </source>
</evidence>
<dbReference type="Proteomes" id="UP000460224">
    <property type="component" value="Unassembled WGS sequence"/>
</dbReference>
<evidence type="ECO:0000313" key="20">
    <source>
        <dbReference type="EMBL" id="EAG6170193.1"/>
    </source>
</evidence>
<evidence type="ECO:0000313" key="40">
    <source>
        <dbReference type="EMBL" id="HAC0275553.1"/>
    </source>
</evidence>
<dbReference type="EMBL" id="AAAJWF010000007">
    <property type="protein sequence ID" value="EAC7481313.1"/>
    <property type="molecule type" value="Genomic_DNA"/>
</dbReference>
<evidence type="ECO:0000313" key="3">
    <source>
        <dbReference type="EMBL" id="EAC6546890.1"/>
    </source>
</evidence>
<dbReference type="Proteomes" id="UP000350032">
    <property type="component" value="Unassembled WGS sequence"/>
</dbReference>
<evidence type="ECO:0000313" key="2">
    <source>
        <dbReference type="EMBL" id="EAC5550059.1"/>
    </source>
</evidence>
<dbReference type="EC" id="2.5.1.30" evidence="46"/>
<dbReference type="Proteomes" id="UP000527632">
    <property type="component" value="Unassembled WGS sequence"/>
</dbReference>
<dbReference type="Proteomes" id="UP000544530">
    <property type="component" value="Unassembled WGS sequence"/>
</dbReference>
<dbReference type="EMBL" id="AACKDQ010000002">
    <property type="protein sequence ID" value="EAK9315792.1"/>
    <property type="molecule type" value="Genomic_DNA"/>
</dbReference>
<dbReference type="Proteomes" id="UP000331186">
    <property type="component" value="Unassembled WGS sequence"/>
</dbReference>
<evidence type="ECO:0000313" key="4">
    <source>
        <dbReference type="EMBL" id="EAC7481313.1"/>
    </source>
</evidence>
<dbReference type="GO" id="GO:0009234">
    <property type="term" value="P:menaquinone biosynthetic process"/>
    <property type="evidence" value="ECO:0007669"/>
    <property type="project" value="InterPro"/>
</dbReference>
<evidence type="ECO:0000313" key="51">
    <source>
        <dbReference type="Proteomes" id="UP000339309"/>
    </source>
</evidence>
<dbReference type="Proteomes" id="UP000478704">
    <property type="component" value="Unassembled WGS sequence"/>
</dbReference>
<dbReference type="EMBL" id="AANCRK010000006">
    <property type="protein sequence ID" value="EDN7715959.1"/>
    <property type="molecule type" value="Genomic_DNA"/>
</dbReference>
<evidence type="ECO:0000313" key="82">
    <source>
        <dbReference type="Proteomes" id="UP000548278"/>
    </source>
</evidence>
<dbReference type="EMBL" id="AALAQH010000005">
    <property type="protein sequence ID" value="ECX6925058.1"/>
    <property type="molecule type" value="Genomic_DNA"/>
</dbReference>
<gene>
    <name evidence="46" type="primary">heps</name>
    <name evidence="12" type="ORF">A8L61_00670</name>
    <name evidence="21" type="ORF">AB917_10705</name>
    <name evidence="1" type="ORF">ABZ57_09245</name>
    <name evidence="45" type="ORF">AJL21_09005</name>
    <name evidence="9" type="ORF">ART25_05025</name>
    <name evidence="2" type="ORF">ARY78_06435</name>
    <name evidence="16" type="ORF">B1N52_11630</name>
    <name evidence="15" type="ORF">B1S26_04105</name>
    <name evidence="17" type="ORF">B5K54_01225</name>
    <name evidence="13" type="ORF">BB997_09485</name>
    <name evidence="31" type="ORF">BCZ19_10300</name>
    <name evidence="14" type="ORF">BCZ21_06620</name>
    <name evidence="19" type="ORF">CA369_07215</name>
    <name evidence="18" type="ORF">CAV64_12010</name>
    <name evidence="23" type="ORF">D4920_09420</name>
    <name evidence="22" type="ORF">D4B11_02115</name>
    <name evidence="24" type="ORF">D5N24_08775</name>
    <name evidence="26" type="ORF">D7104_02740</name>
    <name evidence="43" type="ORF">DCK61_06035</name>
    <name evidence="20" type="ORF">DCT16_12505</name>
    <name evidence="4" type="ORF">DQ70_11540</name>
    <name evidence="3" type="ORF">DU018_00790</name>
    <name evidence="46" type="ORF">DYZ80_02495</name>
    <name evidence="11" type="ORF">E1W56_10190</name>
    <name evidence="25" type="ORF">E5F58_06185</name>
    <name evidence="8" type="ORF">EX365_03850</name>
    <name evidence="7" type="ORF">EXZ73_02040</name>
    <name evidence="32" type="ORF">F6436_05125</name>
    <name evidence="33" type="ORF">F6515_00670</name>
    <name evidence="27" type="ORF">FA835_01585</name>
    <name evidence="29" type="ORF">FLQ97_03605</name>
    <name evidence="28" type="ORF">FLR03_06030</name>
    <name evidence="30" type="ORF">FNX40_06210</name>
    <name evidence="36" type="ORF">G3O21_001661</name>
    <name evidence="41" type="ORF">GI949_09215</name>
    <name evidence="35" type="ORF">GJW51_08285</name>
    <name evidence="34" type="ORF">GQG13_12620</name>
    <name evidence="37" type="ORF">GYR60_04125</name>
    <name evidence="38" type="ORF">GYS09_02710</name>
    <name evidence="39" type="ORF">GYX23_05075</name>
    <name evidence="40" type="ORF">GYY14_09250</name>
    <name evidence="42" type="ORF">HQN34_001293</name>
    <name evidence="44" type="ORF">HZJ64_09175</name>
    <name evidence="5" type="ORF">KV70_07570</name>
    <name evidence="6" type="ORF">QD52_12530</name>
    <name evidence="10" type="ORF">Y261_06420</name>
</gene>
<evidence type="ECO:0000313" key="39">
    <source>
        <dbReference type="EMBL" id="HAC0012369.1"/>
    </source>
</evidence>
<dbReference type="Proteomes" id="UP000455569">
    <property type="component" value="Unassembled WGS sequence"/>
</dbReference>
<evidence type="ECO:0000313" key="6">
    <source>
        <dbReference type="EMBL" id="EAD1185904.1"/>
    </source>
</evidence>
<dbReference type="EMBL" id="AAAIXK010000003">
    <property type="protein sequence ID" value="EAC5550059.1"/>
    <property type="molecule type" value="Genomic_DNA"/>
</dbReference>
<dbReference type="Proteomes" id="UP000368512">
    <property type="component" value="Unassembled WGS sequence"/>
</dbReference>
<evidence type="ECO:0000313" key="35">
    <source>
        <dbReference type="EMBL" id="EDN9836665.1"/>
    </source>
</evidence>
<evidence type="ECO:0000313" key="31">
    <source>
        <dbReference type="EMBL" id="ECX6925058.1"/>
    </source>
</evidence>
<dbReference type="EMBL" id="DABJAN010000002">
    <property type="protein sequence ID" value="HAJ9593095.1"/>
    <property type="molecule type" value="Genomic_DNA"/>
</dbReference>
<evidence type="ECO:0000313" key="45">
    <source>
        <dbReference type="EMBL" id="OET49803.1"/>
    </source>
</evidence>
<evidence type="ECO:0000313" key="17">
    <source>
        <dbReference type="EMBL" id="EAG2995910.1"/>
    </source>
</evidence>
<reference evidence="85 86" key="3">
    <citation type="journal article" date="2018" name="Genome Biol.">
        <title>SKESA: strategic k-mer extension for scrupulous assemblies.</title>
        <authorList>
            <person name="Souvorov A."/>
            <person name="Agarwala R."/>
            <person name="Lipman D.J."/>
        </authorList>
    </citation>
    <scope>NUCLEOTIDE SEQUENCE [LARGE SCALE GENOMIC DNA]</scope>
    <source>
        <strain evidence="42">2017-325981-023-01</strain>
        <strain evidence="38 88">CFIAFB20100120</strain>
        <strain evidence="37 85">CFIAFB20130012</strain>
        <strain evidence="40">CFIAFB20170037</strain>
        <strain evidence="39 86">CFIAFB20170045</strain>
        <strain evidence="41 87">DMG1500109</strain>
    </source>
</reference>
<comment type="caution">
    <text evidence="25">The sequence shown here is derived from an EMBL/GenBank/DDBJ whole genome shotgun (WGS) entry which is preliminary data.</text>
</comment>
<dbReference type="Proteomes" id="UP000525850">
    <property type="component" value="Unassembled WGS sequence"/>
</dbReference>
<evidence type="ECO:0000313" key="52">
    <source>
        <dbReference type="Proteomes" id="UP000344343"/>
    </source>
</evidence>
<dbReference type="Proteomes" id="UP000528151">
    <property type="component" value="Unassembled WGS sequence"/>
</dbReference>
<name>A0A0B8RE32_LISMN</name>
<dbReference type="Proteomes" id="UP000546397">
    <property type="component" value="Unassembled WGS sequence"/>
</dbReference>
<organism evidence="25 75">
    <name type="scientific">Listeria monocytogenes</name>
    <dbReference type="NCBI Taxonomy" id="1639"/>
    <lineage>
        <taxon>Bacteria</taxon>
        <taxon>Bacillati</taxon>
        <taxon>Bacillota</taxon>
        <taxon>Bacilli</taxon>
        <taxon>Bacillales</taxon>
        <taxon>Listeriaceae</taxon>
        <taxon>Listeria</taxon>
    </lineage>
</organism>
<dbReference type="Proteomes" id="UP000344343">
    <property type="component" value="Unassembled WGS sequence"/>
</dbReference>
<evidence type="ECO:0000313" key="33">
    <source>
        <dbReference type="EMBL" id="ECY9781496.1"/>
    </source>
</evidence>
<dbReference type="Proteomes" id="UP000843775">
    <property type="component" value="Unassembled WGS sequence"/>
</dbReference>
<evidence type="ECO:0000313" key="42">
    <source>
        <dbReference type="EMBL" id="HAJ9593095.1"/>
    </source>
</evidence>
<evidence type="ECO:0000313" key="58">
    <source>
        <dbReference type="Proteomes" id="UP000368512"/>
    </source>
</evidence>
<dbReference type="EMBL" id="QDAY01000002">
    <property type="protein sequence ID" value="KAA9450274.1"/>
    <property type="molecule type" value="Genomic_DNA"/>
</dbReference>
<dbReference type="Proteomes" id="UP000530452">
    <property type="component" value="Unassembled WGS sequence"/>
</dbReference>
<evidence type="ECO:0000313" key="7">
    <source>
        <dbReference type="EMBL" id="EAD5773061.1"/>
    </source>
</evidence>
<dbReference type="Proteomes" id="UP000540117">
    <property type="component" value="Unassembled WGS sequence"/>
</dbReference>
<evidence type="ECO:0000313" key="37">
    <source>
        <dbReference type="EMBL" id="HAB8397697.1"/>
    </source>
</evidence>
<dbReference type="EMBL" id="AABGUK010000002">
    <property type="protein sequence ID" value="EAH4241594.1"/>
    <property type="molecule type" value="Genomic_DNA"/>
</dbReference>
<evidence type="ECO:0000313" key="25">
    <source>
        <dbReference type="EMBL" id="EAH4241594.1"/>
    </source>
</evidence>
<evidence type="ECO:0000313" key="74">
    <source>
        <dbReference type="Proteomes" id="UP000525850"/>
    </source>
</evidence>
<reference evidence="49 51" key="5">
    <citation type="submission" date="2018-06" db="EMBL/GenBank/DDBJ databases">
        <authorList>
            <consortium name="PulseNet: The National Subtyping Network for Foodborne Disease Surveillance"/>
            <person name="Tarr C.L."/>
            <person name="Trees E."/>
            <person name="Katz L.S."/>
            <person name="Carleton-Romer H.A."/>
            <person name="Stroika S."/>
            <person name="Kucerova Z."/>
            <person name="Roache K.F."/>
            <person name="Sabol A.L."/>
            <person name="Besser J."/>
            <person name="Gerner-Smidt P."/>
        </authorList>
    </citation>
    <scope>NUCLEOTIDE SEQUENCE [LARGE SCALE GENOMIC DNA]</scope>
    <source>
        <strain evidence="1 51">2015L-6227</strain>
        <strain evidence="10 49">PNUSAL000134</strain>
        <strain evidence="5 54">PNUSAL000910</strain>
        <strain evidence="12 55">PNUSAL002180</strain>
        <strain evidence="13 70">PNUSAL002298</strain>
        <strain evidence="26 53">PNUSAL004402</strain>
        <strain evidence="33 73">PNUSAL005692</strain>
    </source>
</reference>
<dbReference type="EMBL" id="AANPAU010000005">
    <property type="protein sequence ID" value="EDP8514237.1"/>
    <property type="molecule type" value="Genomic_DNA"/>
</dbReference>
<evidence type="ECO:0000313" key="73">
    <source>
        <dbReference type="Proteomes" id="UP000489121"/>
    </source>
</evidence>
<evidence type="ECO:0000313" key="48">
    <source>
        <dbReference type="Proteomes" id="UP000331186"/>
    </source>
</evidence>
<dbReference type="Proteomes" id="UP000844415">
    <property type="component" value="Unassembled WGS sequence"/>
</dbReference>
<dbReference type="Proteomes" id="UP000393182">
    <property type="component" value="Unassembled WGS sequence"/>
</dbReference>
<dbReference type="EMBL" id="AAANYN010000002">
    <property type="protein sequence ID" value="EAD5773061.1"/>
    <property type="molecule type" value="Genomic_DNA"/>
</dbReference>
<dbReference type="EMBL" id="AAIAJJ010000003">
    <property type="protein sequence ID" value="ECC1556401.1"/>
    <property type="molecule type" value="Genomic_DNA"/>
</dbReference>
<evidence type="ECO:0000313" key="5">
    <source>
        <dbReference type="EMBL" id="EAC9040061.1"/>
    </source>
</evidence>
<dbReference type="EMBL" id="AAAKQF010000004">
    <property type="protein sequence ID" value="EAC9040061.1"/>
    <property type="molecule type" value="Genomic_DNA"/>
</dbReference>
<evidence type="ECO:0000313" key="16">
    <source>
        <dbReference type="EMBL" id="EAG2515812.1"/>
    </source>
</evidence>
<reference evidence="37" key="9">
    <citation type="submission" date="2020-01" db="EMBL/GenBank/DDBJ databases">
        <authorList>
            <consortium name="NCBI Pathogen Detection Project"/>
        </authorList>
    </citation>
    <scope>NUCLEOTIDE SEQUENCE</scope>
    <source>
        <strain evidence="42">2017-325981-023-01</strain>
        <strain evidence="38">CFIAFB20100120</strain>
        <strain evidence="37">CFIAFB20130012</strain>
        <strain evidence="40">CFIAFB20170037</strain>
        <strain evidence="39">CFIAFB20170045</strain>
        <strain evidence="41">DMG1500109</strain>
    </source>
</reference>
<dbReference type="Proteomes" id="UP000358545">
    <property type="component" value="Unassembled WGS sequence"/>
</dbReference>
<dbReference type="Proteomes" id="UP000549379">
    <property type="component" value="Unassembled WGS sequence"/>
</dbReference>
<dbReference type="Proteomes" id="UP000423131">
    <property type="component" value="Unassembled WGS sequence"/>
</dbReference>
<evidence type="ECO:0000313" key="21">
    <source>
        <dbReference type="EMBL" id="EAG6991065.1"/>
    </source>
</evidence>
<evidence type="ECO:0000313" key="8">
    <source>
        <dbReference type="EMBL" id="EAD5785695.1"/>
    </source>
</evidence>
<evidence type="ECO:0000313" key="55">
    <source>
        <dbReference type="Proteomes" id="UP000358545"/>
    </source>
</evidence>
<evidence type="ECO:0000313" key="54">
    <source>
        <dbReference type="Proteomes" id="UP000354255"/>
    </source>
</evidence>
<evidence type="ECO:0000313" key="43">
    <source>
        <dbReference type="EMBL" id="KAA9450274.1"/>
    </source>
</evidence>
<dbReference type="Proteomes" id="UP000398321">
    <property type="component" value="Unassembled WGS sequence"/>
</dbReference>
<evidence type="ECO:0000313" key="36">
    <source>
        <dbReference type="EMBL" id="EDP8514237.1"/>
    </source>
</evidence>
<dbReference type="EMBL" id="AAAIKW010000005">
    <property type="protein sequence ID" value="EAC4552669.1"/>
    <property type="molecule type" value="Genomic_DNA"/>
</dbReference>
<dbReference type="EMBL" id="QXLS01000006">
    <property type="protein sequence ID" value="RKA06600.1"/>
    <property type="molecule type" value="Genomic_DNA"/>
</dbReference>
<dbReference type="EMBL" id="AANDSR010000004">
    <property type="protein sequence ID" value="EDN9836665.1"/>
    <property type="molecule type" value="Genomic_DNA"/>
</dbReference>
<reference evidence="45 89" key="1">
    <citation type="submission" date="2016-09" db="EMBL/GenBank/DDBJ databases">
        <title>100K Listeria isolates.</title>
        <authorList>
            <person name="Chen P."/>
            <person name="Weimer B.C."/>
            <person name="Kong N."/>
            <person name="Huang B."/>
        </authorList>
    </citation>
    <scope>NUCLEOTIDE SEQUENCE [LARGE SCALE GENOMIC DNA]</scope>
    <source>
        <strain evidence="45 89">BCW_2383</strain>
    </source>
</reference>
<dbReference type="EMBL" id="AABAYG010000002">
    <property type="protein sequence ID" value="EAG2244584.1"/>
    <property type="molecule type" value="Genomic_DNA"/>
</dbReference>
<evidence type="ECO:0000313" key="29">
    <source>
        <dbReference type="EMBL" id="ECB9512814.1"/>
    </source>
</evidence>
<dbReference type="EMBL" id="AABEMN010000002">
    <property type="protein sequence ID" value="EAG9518550.1"/>
    <property type="molecule type" value="Genomic_DNA"/>
</dbReference>
<dbReference type="EMBL" id="AAHZFY010000004">
    <property type="protein sequence ID" value="ECB9512814.1"/>
    <property type="molecule type" value="Genomic_DNA"/>
</dbReference>
<evidence type="ECO:0000313" key="76">
    <source>
        <dbReference type="Proteomes" id="UP000528151"/>
    </source>
</evidence>
<dbReference type="Proteomes" id="UP000852906">
    <property type="component" value="Unassembled WGS sequence"/>
</dbReference>
<evidence type="ECO:0000313" key="30">
    <source>
        <dbReference type="EMBL" id="ECC1556401.1"/>
    </source>
</evidence>
<evidence type="ECO:0000313" key="19">
    <source>
        <dbReference type="EMBL" id="EAG4462069.1"/>
    </source>
</evidence>
<evidence type="ECO:0000313" key="9">
    <source>
        <dbReference type="EMBL" id="EAE1338273.1"/>
    </source>
</evidence>
<dbReference type="EMBL" id="AABBZO010000006">
    <property type="protein sequence ID" value="EAG4462069.1"/>
    <property type="molecule type" value="Genomic_DNA"/>
</dbReference>
<dbReference type="Gene3D" id="1.20.120.1450">
    <property type="match status" value="1"/>
</dbReference>
<dbReference type="Proteomes" id="UP000272537">
    <property type="component" value="Unassembled WGS sequence"/>
</dbReference>
<evidence type="ECO:0000313" key="60">
    <source>
        <dbReference type="Proteomes" id="UP000379076"/>
    </source>
</evidence>
<dbReference type="Proteomes" id="UP000843503">
    <property type="component" value="Unassembled WGS sequence"/>
</dbReference>
<dbReference type="EMBL" id="JACAVN010000005">
    <property type="protein sequence ID" value="NYA02004.1"/>
    <property type="molecule type" value="Genomic_DNA"/>
</dbReference>
<dbReference type="EMBL" id="AAAJKI010000001">
    <property type="protein sequence ID" value="EAC6546890.1"/>
    <property type="molecule type" value="Genomic_DNA"/>
</dbReference>
<dbReference type="EMBL" id="AABBHO010000002">
    <property type="protein sequence ID" value="EAG2995910.1"/>
    <property type="molecule type" value="Genomic_DNA"/>
</dbReference>
<evidence type="ECO:0000313" key="23">
    <source>
        <dbReference type="EMBL" id="EAH2282288.1"/>
    </source>
</evidence>
<evidence type="ECO:0000313" key="79">
    <source>
        <dbReference type="Proteomes" id="UP000540117"/>
    </source>
</evidence>
<dbReference type="EMBL" id="AALGDA010000001">
    <property type="protein sequence ID" value="ECY9781496.1"/>
    <property type="molecule type" value="Genomic_DNA"/>
</dbReference>
<dbReference type="Proteomes" id="UP000376505">
    <property type="component" value="Unassembled WGS sequence"/>
</dbReference>
<dbReference type="Proteomes" id="UP000365297">
    <property type="component" value="Unassembled WGS sequence"/>
</dbReference>
<reference evidence="44 80" key="10">
    <citation type="submission" date="2020-06" db="EMBL/GenBank/DDBJ databases">
        <title>Two Listeria outbreaks in Switzerland in 2018 and 2020.</title>
        <authorList>
            <person name="Stevens M.J.A."/>
            <person name="Bloemberg G."/>
            <person name="Nusch-Inderbinnen M."/>
            <person name="Stephan R."/>
        </authorList>
    </citation>
    <scope>NUCLEOTIDE SEQUENCE [LARGE SCALE GENOMIC DNA]</scope>
    <source>
        <strain evidence="44 80">N18-0707</strain>
    </source>
</reference>
<evidence type="ECO:0000313" key="26">
    <source>
        <dbReference type="EMBL" id="EAK8896611.1"/>
    </source>
</evidence>
<dbReference type="EMBL" id="AAALRN010000006">
    <property type="protein sequence ID" value="EAD1185904.1"/>
    <property type="molecule type" value="Genomic_DNA"/>
</dbReference>
<evidence type="ECO:0000313" key="68">
    <source>
        <dbReference type="Proteomes" id="UP000460224"/>
    </source>
</evidence>
<dbReference type="EMBL" id="AABBYJ010000007">
    <property type="protein sequence ID" value="EAG4331964.1"/>
    <property type="molecule type" value="Genomic_DNA"/>
</dbReference>